<name>A0ABT5KVG4_9BURK</name>
<dbReference type="InterPro" id="IPR051455">
    <property type="entry name" value="Bact_solute-bind_prot3"/>
</dbReference>
<keyword evidence="3" id="KW-0732">Signal</keyword>
<gene>
    <name evidence="5" type="ORF">PRZ01_17195</name>
</gene>
<dbReference type="EMBL" id="JAQQXS010000018">
    <property type="protein sequence ID" value="MDC8786928.1"/>
    <property type="molecule type" value="Genomic_DNA"/>
</dbReference>
<dbReference type="InterPro" id="IPR001638">
    <property type="entry name" value="Solute-binding_3/MltF_N"/>
</dbReference>
<dbReference type="SUPFAM" id="SSF53850">
    <property type="entry name" value="Periplasmic binding protein-like II"/>
    <property type="match status" value="1"/>
</dbReference>
<dbReference type="RefSeq" id="WP_273598069.1">
    <property type="nucleotide sequence ID" value="NZ_JAQQXS010000018.1"/>
</dbReference>
<dbReference type="Pfam" id="PF00497">
    <property type="entry name" value="SBP_bac_3"/>
    <property type="match status" value="1"/>
</dbReference>
<dbReference type="Gene3D" id="3.40.190.10">
    <property type="entry name" value="Periplasmic binding protein-like II"/>
    <property type="match status" value="2"/>
</dbReference>
<keyword evidence="2" id="KW-0813">Transport</keyword>
<keyword evidence="6" id="KW-1185">Reference proteome</keyword>
<evidence type="ECO:0000313" key="5">
    <source>
        <dbReference type="EMBL" id="MDC8786928.1"/>
    </source>
</evidence>
<organism evidence="5 6">
    <name type="scientific">Roseateles koreensis</name>
    <dbReference type="NCBI Taxonomy" id="2987526"/>
    <lineage>
        <taxon>Bacteria</taxon>
        <taxon>Pseudomonadati</taxon>
        <taxon>Pseudomonadota</taxon>
        <taxon>Betaproteobacteria</taxon>
        <taxon>Burkholderiales</taxon>
        <taxon>Sphaerotilaceae</taxon>
        <taxon>Roseateles</taxon>
    </lineage>
</organism>
<reference evidence="5 6" key="1">
    <citation type="submission" date="2022-10" db="EMBL/GenBank/DDBJ databases">
        <title>paucibacter sp. hw8 Genome sequencing.</title>
        <authorList>
            <person name="Park S."/>
        </authorList>
    </citation>
    <scope>NUCLEOTIDE SEQUENCE [LARGE SCALE GENOMIC DNA]</scope>
    <source>
        <strain evidence="6">hw8</strain>
    </source>
</reference>
<evidence type="ECO:0000256" key="1">
    <source>
        <dbReference type="ARBA" id="ARBA00010333"/>
    </source>
</evidence>
<dbReference type="Proteomes" id="UP001219862">
    <property type="component" value="Unassembled WGS sequence"/>
</dbReference>
<evidence type="ECO:0000259" key="4">
    <source>
        <dbReference type="SMART" id="SM00062"/>
    </source>
</evidence>
<comment type="similarity">
    <text evidence="1">Belongs to the bacterial solute-binding protein 3 family.</text>
</comment>
<evidence type="ECO:0000313" key="6">
    <source>
        <dbReference type="Proteomes" id="UP001219862"/>
    </source>
</evidence>
<proteinExistence type="inferred from homology"/>
<dbReference type="CDD" id="cd13688">
    <property type="entry name" value="PBP2_GltI_DEBP"/>
    <property type="match status" value="1"/>
</dbReference>
<dbReference type="SMART" id="SM00062">
    <property type="entry name" value="PBPb"/>
    <property type="match status" value="1"/>
</dbReference>
<accession>A0ABT5KVG4</accession>
<sequence>MAPGASAVNGANAVSTVLSESLTLRKIHDAGLVVIGYRVALPPFSYLDAKLKPTGYSLDLCLLVVDAIKKRLDLPDIELKFLPVTSATRMPLVANGSVDLECGVTSNTIERQKTQAFSLTTFVAESRIMSKRSAPVHSLEDLRGKSVASTIATTSIQFLHQINQSRQLDMKILVGLDDRDSFRLLQTDRAVAYAMDDVLLRMAKITAPNPAEFVISDEAFSVEPYGIGLPHGDPVFKGLVDAVIFGLYQRGEIQAIYKKWFQSVIPSRGFNLNLGMSEAFKRVIQKPTDAADPAAYR</sequence>
<protein>
    <submittedName>
        <fullName evidence="5">Amino acid ABC transporter substrate-binding protein</fullName>
    </submittedName>
</protein>
<feature type="domain" description="Solute-binding protein family 3/N-terminal" evidence="4">
    <location>
        <begin position="32"/>
        <end position="264"/>
    </location>
</feature>
<dbReference type="PANTHER" id="PTHR30085">
    <property type="entry name" value="AMINO ACID ABC TRANSPORTER PERMEASE"/>
    <property type="match status" value="1"/>
</dbReference>
<dbReference type="PANTHER" id="PTHR30085:SF2">
    <property type="entry name" value="GLUTAMATE_ASPARTATE IMPORT SOLUTE-BINDING PROTEIN"/>
    <property type="match status" value="1"/>
</dbReference>
<evidence type="ECO:0000256" key="2">
    <source>
        <dbReference type="ARBA" id="ARBA00022448"/>
    </source>
</evidence>
<comment type="caution">
    <text evidence="5">The sequence shown here is derived from an EMBL/GenBank/DDBJ whole genome shotgun (WGS) entry which is preliminary data.</text>
</comment>
<evidence type="ECO:0000256" key="3">
    <source>
        <dbReference type="ARBA" id="ARBA00022729"/>
    </source>
</evidence>